<name>A0A7C9JHF2_9ACTN</name>
<gene>
    <name evidence="1" type="ORF">GT755_33825</name>
</gene>
<evidence type="ECO:0000313" key="1">
    <source>
        <dbReference type="EMBL" id="NAS26641.1"/>
    </source>
</evidence>
<dbReference type="AlphaFoldDB" id="A0A7C9JHF2"/>
<evidence type="ECO:0000313" key="2">
    <source>
        <dbReference type="Proteomes" id="UP000479526"/>
    </source>
</evidence>
<proteinExistence type="predicted"/>
<dbReference type="RefSeq" id="WP_161483618.1">
    <property type="nucleotide sequence ID" value="NZ_WXEW01000011.1"/>
</dbReference>
<dbReference type="Proteomes" id="UP000479526">
    <property type="component" value="Unassembled WGS sequence"/>
</dbReference>
<sequence>MLRDYVRVISDDGDPHEVTALIGITPDRTFRAGEIGPSGEPRTSTVWSVALTGVPEVPRDEILGCAPDIVARLRTLVDRGWRLSVVLGPASADDDPDMARGFVLPMEEMWSSLRVEIPQWPPVPGMNEEFVARDLAACGVRLIGIRRYTGVPPQMAARIATVGPEDGRRDQIFKADDPDLAAAFNRAWYATAVEHGLFSEGERFLIAMDQGKDPDFFQAREESDAWRNPRWWELVWALVELEPGWDLGGAGSRSRILGSGGHPAFDLSSADGSVIVGATWWEDDTVSLMVLTEPHRVETLRAQALRILEGSTLDAEKEELTAWLARER</sequence>
<dbReference type="EMBL" id="WXEW01000011">
    <property type="protein sequence ID" value="NAS26641.1"/>
    <property type="molecule type" value="Genomic_DNA"/>
</dbReference>
<protein>
    <submittedName>
        <fullName evidence="1">Uncharacterized protein</fullName>
    </submittedName>
</protein>
<organism evidence="1 2">
    <name type="scientific">Herbidospora solisilvae</name>
    <dbReference type="NCBI Taxonomy" id="2696284"/>
    <lineage>
        <taxon>Bacteria</taxon>
        <taxon>Bacillati</taxon>
        <taxon>Actinomycetota</taxon>
        <taxon>Actinomycetes</taxon>
        <taxon>Streptosporangiales</taxon>
        <taxon>Streptosporangiaceae</taxon>
        <taxon>Herbidospora</taxon>
    </lineage>
</organism>
<accession>A0A7C9JHF2</accession>
<reference evidence="1 2" key="1">
    <citation type="submission" date="2020-01" db="EMBL/GenBank/DDBJ databases">
        <title>Herbidospora sp. NEAU-GS84 nov., a novel actinomycete isolated from soil.</title>
        <authorList>
            <person name="Han L."/>
        </authorList>
    </citation>
    <scope>NUCLEOTIDE SEQUENCE [LARGE SCALE GENOMIC DNA]</scope>
    <source>
        <strain evidence="1 2">NEAU-GS84</strain>
    </source>
</reference>
<keyword evidence="2" id="KW-1185">Reference proteome</keyword>
<comment type="caution">
    <text evidence="1">The sequence shown here is derived from an EMBL/GenBank/DDBJ whole genome shotgun (WGS) entry which is preliminary data.</text>
</comment>